<organism evidence="5 6">
    <name type="scientific">Bianquea renquensis</name>
    <dbReference type="NCBI Taxonomy" id="2763661"/>
    <lineage>
        <taxon>Bacteria</taxon>
        <taxon>Bacillati</taxon>
        <taxon>Bacillota</taxon>
        <taxon>Clostridia</taxon>
        <taxon>Eubacteriales</taxon>
        <taxon>Bianqueaceae</taxon>
        <taxon>Bianquea</taxon>
    </lineage>
</organism>
<evidence type="ECO:0000256" key="1">
    <source>
        <dbReference type="ARBA" id="ARBA00022845"/>
    </source>
</evidence>
<comment type="caution">
    <text evidence="5">The sequence shown here is derived from an EMBL/GenBank/DDBJ whole genome shotgun (WGS) entry which is preliminary data.</text>
</comment>
<keyword evidence="3" id="KW-0175">Coiled coil</keyword>
<keyword evidence="2" id="KW-0963">Cytoplasm</keyword>
<evidence type="ECO:0000256" key="2">
    <source>
        <dbReference type="HAMAP-Rule" id="MF_00839"/>
    </source>
</evidence>
<dbReference type="InterPro" id="IPR032528">
    <property type="entry name" value="Ribosom_S30AE_C"/>
</dbReference>
<dbReference type="Pfam" id="PF02482">
    <property type="entry name" value="Ribosomal_S30AE"/>
    <property type="match status" value="1"/>
</dbReference>
<dbReference type="GO" id="GO:0045900">
    <property type="term" value="P:negative regulation of translational elongation"/>
    <property type="evidence" value="ECO:0007669"/>
    <property type="project" value="TreeGrafter"/>
</dbReference>
<feature type="coiled-coil region" evidence="3">
    <location>
        <begin position="71"/>
        <end position="98"/>
    </location>
</feature>
<dbReference type="GO" id="GO:0022627">
    <property type="term" value="C:cytosolic small ribosomal subunit"/>
    <property type="evidence" value="ECO:0007669"/>
    <property type="project" value="TreeGrafter"/>
</dbReference>
<dbReference type="InterPro" id="IPR003489">
    <property type="entry name" value="RHF/RaiA"/>
</dbReference>
<gene>
    <name evidence="5" type="primary">raiA</name>
    <name evidence="2" type="synonym">hpf</name>
    <name evidence="5" type="ORF">H8730_02580</name>
</gene>
<accession>A0A926I0G4</accession>
<dbReference type="PANTHER" id="PTHR33231">
    <property type="entry name" value="30S RIBOSOMAL PROTEIN"/>
    <property type="match status" value="1"/>
</dbReference>
<evidence type="ECO:0000313" key="5">
    <source>
        <dbReference type="EMBL" id="MBC8542433.1"/>
    </source>
</evidence>
<dbReference type="InterPro" id="IPR034694">
    <property type="entry name" value="HPF_long/plastid"/>
</dbReference>
<dbReference type="CDD" id="cd00552">
    <property type="entry name" value="RaiA"/>
    <property type="match status" value="1"/>
</dbReference>
<keyword evidence="1 2" id="KW-0810">Translation regulation</keyword>
<dbReference type="Proteomes" id="UP000657006">
    <property type="component" value="Unassembled WGS sequence"/>
</dbReference>
<name>A0A926I0G4_9FIRM</name>
<dbReference type="GO" id="GO:0043024">
    <property type="term" value="F:ribosomal small subunit binding"/>
    <property type="evidence" value="ECO:0007669"/>
    <property type="project" value="TreeGrafter"/>
</dbReference>
<dbReference type="InterPro" id="IPR036567">
    <property type="entry name" value="RHF-like"/>
</dbReference>
<evidence type="ECO:0000313" key="6">
    <source>
        <dbReference type="Proteomes" id="UP000657006"/>
    </source>
</evidence>
<dbReference type="InterPro" id="IPR050574">
    <property type="entry name" value="HPF/YfiA_ribosome-assoc"/>
</dbReference>
<sequence>MKYKYMGRNMDVTQGMKNVAEKKLERLEKFFTPDTTVMVTFRTEGRNYIVEVTIPVKGAAIRAEVSTDDAYKGLDEVMDKLERQIVRYRKKLIDKAKQDKTLSSDYFAAVAGEEPDEKLAIQRVKKIAMKPMDPEEACLQMELLGHNFFMFKNAETGAVNVVYKRNEAGTYGLIEADE</sequence>
<dbReference type="RefSeq" id="WP_177717869.1">
    <property type="nucleotide sequence ID" value="NZ_JACRSQ010000002.1"/>
</dbReference>
<dbReference type="SUPFAM" id="SSF69754">
    <property type="entry name" value="Ribosome binding protein Y (YfiA homologue)"/>
    <property type="match status" value="1"/>
</dbReference>
<dbReference type="InterPro" id="IPR038416">
    <property type="entry name" value="Ribosom_S30AE_C_sf"/>
</dbReference>
<dbReference type="EMBL" id="JACRSQ010000002">
    <property type="protein sequence ID" value="MBC8542433.1"/>
    <property type="molecule type" value="Genomic_DNA"/>
</dbReference>
<proteinExistence type="inferred from homology"/>
<protein>
    <recommendedName>
        <fullName evidence="2">Ribosome hibernation promoting factor</fullName>
        <shortName evidence="2">HPF</shortName>
    </recommendedName>
</protein>
<dbReference type="NCBIfam" id="TIGR00741">
    <property type="entry name" value="yfiA"/>
    <property type="match status" value="1"/>
</dbReference>
<dbReference type="Pfam" id="PF16321">
    <property type="entry name" value="Ribosom_S30AE_C"/>
    <property type="match status" value="1"/>
</dbReference>
<dbReference type="AlphaFoldDB" id="A0A926I0G4"/>
<evidence type="ECO:0000259" key="4">
    <source>
        <dbReference type="Pfam" id="PF16321"/>
    </source>
</evidence>
<feature type="domain" description="Sigma 54 modulation/S30EA ribosomal protein C-terminal" evidence="4">
    <location>
        <begin position="118"/>
        <end position="173"/>
    </location>
</feature>
<keyword evidence="6" id="KW-1185">Reference proteome</keyword>
<comment type="function">
    <text evidence="2">Required for dimerization of active 70S ribosomes into 100S ribosomes in stationary phase; 100S ribosomes are translationally inactive and sometimes present during exponential growth.</text>
</comment>
<reference evidence="5" key="1">
    <citation type="submission" date="2020-08" db="EMBL/GenBank/DDBJ databases">
        <title>Genome public.</title>
        <authorList>
            <person name="Liu C."/>
            <person name="Sun Q."/>
        </authorList>
    </citation>
    <scope>NUCLEOTIDE SEQUENCE</scope>
    <source>
        <strain evidence="5">NSJ-32</strain>
    </source>
</reference>
<dbReference type="PANTHER" id="PTHR33231:SF1">
    <property type="entry name" value="30S RIBOSOMAL PROTEIN"/>
    <property type="match status" value="1"/>
</dbReference>
<dbReference type="Gene3D" id="3.30.505.50">
    <property type="entry name" value="Sigma 54 modulation/S30EA ribosomal protein, C-terminal domain"/>
    <property type="match status" value="1"/>
</dbReference>
<comment type="subunit">
    <text evidence="2">Interacts with 100S ribosomes.</text>
</comment>
<dbReference type="Gene3D" id="3.30.160.100">
    <property type="entry name" value="Ribosome hibernation promotion factor-like"/>
    <property type="match status" value="1"/>
</dbReference>
<comment type="subcellular location">
    <subcellularLocation>
        <location evidence="2">Cytoplasm</location>
    </subcellularLocation>
</comment>
<evidence type="ECO:0000256" key="3">
    <source>
        <dbReference type="SAM" id="Coils"/>
    </source>
</evidence>
<comment type="similarity">
    <text evidence="2">Belongs to the HPF/YfiA ribosome-associated protein family. Long HPF subfamily.</text>
</comment>
<dbReference type="HAMAP" id="MF_00839">
    <property type="entry name" value="HPF"/>
    <property type="match status" value="1"/>
</dbReference>